<reference evidence="5 6" key="1">
    <citation type="journal article" date="2013" name="Front. Microbiol.">
        <title>Comparative genomic analyses of the cyanobacterium, Lyngbya aestuarii BL J, a powerful hydrogen producer.</title>
        <authorList>
            <person name="Kothari A."/>
            <person name="Vaughn M."/>
            <person name="Garcia-Pichel F."/>
        </authorList>
    </citation>
    <scope>NUCLEOTIDE SEQUENCE [LARGE SCALE GENOMIC DNA]</scope>
    <source>
        <strain evidence="5 6">BL J</strain>
    </source>
</reference>
<dbReference type="NCBIfam" id="TIGR00254">
    <property type="entry name" value="GGDEF"/>
    <property type="match status" value="1"/>
</dbReference>
<feature type="domain" description="GGDEF" evidence="4">
    <location>
        <begin position="558"/>
        <end position="692"/>
    </location>
</feature>
<feature type="transmembrane region" description="Helical" evidence="2">
    <location>
        <begin position="182"/>
        <end position="205"/>
    </location>
</feature>
<dbReference type="GO" id="GO:0005886">
    <property type="term" value="C:plasma membrane"/>
    <property type="evidence" value="ECO:0007669"/>
    <property type="project" value="TreeGrafter"/>
</dbReference>
<dbReference type="PANTHER" id="PTHR45138:SF9">
    <property type="entry name" value="DIGUANYLATE CYCLASE DGCM-RELATED"/>
    <property type="match status" value="1"/>
</dbReference>
<evidence type="ECO:0000256" key="1">
    <source>
        <dbReference type="SAM" id="Coils"/>
    </source>
</evidence>
<dbReference type="GO" id="GO:0052621">
    <property type="term" value="F:diguanylate cyclase activity"/>
    <property type="evidence" value="ECO:0007669"/>
    <property type="project" value="TreeGrafter"/>
</dbReference>
<dbReference type="InterPro" id="IPR043128">
    <property type="entry name" value="Rev_trsase/Diguanyl_cyclase"/>
</dbReference>
<dbReference type="CDD" id="cd01949">
    <property type="entry name" value="GGDEF"/>
    <property type="match status" value="1"/>
</dbReference>
<dbReference type="Pfam" id="PF00990">
    <property type="entry name" value="GGDEF"/>
    <property type="match status" value="1"/>
</dbReference>
<dbReference type="InterPro" id="IPR000014">
    <property type="entry name" value="PAS"/>
</dbReference>
<dbReference type="Pfam" id="PF13426">
    <property type="entry name" value="PAS_9"/>
    <property type="match status" value="1"/>
</dbReference>
<dbReference type="InterPro" id="IPR029787">
    <property type="entry name" value="Nucleotide_cyclase"/>
</dbReference>
<dbReference type="FunFam" id="3.30.70.270:FF:000001">
    <property type="entry name" value="Diguanylate cyclase domain protein"/>
    <property type="match status" value="1"/>
</dbReference>
<keyword evidence="2" id="KW-0812">Transmembrane</keyword>
<dbReference type="Gene3D" id="3.30.70.270">
    <property type="match status" value="1"/>
</dbReference>
<feature type="coiled-coil region" evidence="1">
    <location>
        <begin position="146"/>
        <end position="173"/>
    </location>
</feature>
<dbReference type="InterPro" id="IPR050469">
    <property type="entry name" value="Diguanylate_Cyclase"/>
</dbReference>
<dbReference type="Pfam" id="PF13185">
    <property type="entry name" value="GAF_2"/>
    <property type="match status" value="1"/>
</dbReference>
<dbReference type="Proteomes" id="UP000017127">
    <property type="component" value="Unassembled WGS sequence"/>
</dbReference>
<dbReference type="Gene3D" id="3.30.450.40">
    <property type="match status" value="1"/>
</dbReference>
<keyword evidence="2" id="KW-1133">Transmembrane helix</keyword>
<dbReference type="CDD" id="cd19410">
    <property type="entry name" value="HK9-like_sensor"/>
    <property type="match status" value="1"/>
</dbReference>
<dbReference type="CDD" id="cd00130">
    <property type="entry name" value="PAS"/>
    <property type="match status" value="1"/>
</dbReference>
<dbReference type="PROSITE" id="PS50887">
    <property type="entry name" value="GGDEF"/>
    <property type="match status" value="1"/>
</dbReference>
<dbReference type="OrthoDB" id="9812260at2"/>
<feature type="domain" description="PAS" evidence="3">
    <location>
        <begin position="221"/>
        <end position="279"/>
    </location>
</feature>
<evidence type="ECO:0000256" key="2">
    <source>
        <dbReference type="SAM" id="Phobius"/>
    </source>
</evidence>
<organism evidence="5 6">
    <name type="scientific">Lyngbya aestuarii BL J</name>
    <dbReference type="NCBI Taxonomy" id="1348334"/>
    <lineage>
        <taxon>Bacteria</taxon>
        <taxon>Bacillati</taxon>
        <taxon>Cyanobacteriota</taxon>
        <taxon>Cyanophyceae</taxon>
        <taxon>Oscillatoriophycideae</taxon>
        <taxon>Oscillatoriales</taxon>
        <taxon>Microcoleaceae</taxon>
        <taxon>Lyngbya</taxon>
    </lineage>
</organism>
<comment type="caution">
    <text evidence="5">The sequence shown here is derived from an EMBL/GenBank/DDBJ whole genome shotgun (WGS) entry which is preliminary data.</text>
</comment>
<dbReference type="InterPro" id="IPR003018">
    <property type="entry name" value="GAF"/>
</dbReference>
<evidence type="ECO:0000259" key="3">
    <source>
        <dbReference type="PROSITE" id="PS50112"/>
    </source>
</evidence>
<dbReference type="SMART" id="SM00091">
    <property type="entry name" value="PAS"/>
    <property type="match status" value="1"/>
</dbReference>
<sequence>MKWSLKTTVLTGCTLAITILATVSGLSYWNTIRLVETSQDLVEKHKVISEIQELIALIELIKNQQERYIVTADKNYFYGYQEKYILIQKQLDYIQKITQDNPSHQNRISILKSLIDDQINLIETSMNIRITDGLEPAFRFIQTGENQVVNEKISQLINQLQAEENQLLKQRTNATISTTKKIISAIIMSSILAVGLVSLAGFMLYQDVKKRRDIEEKLRTSEAQFSGIVDLAQDAIISFNQQQEIILFNRGAEHLFGYFAEEVIGQPFEMLLPPSYQKIYHQNITDFADSTKATHRTGKEWGEIEGFRKNGTEFPAEASISKLEVNHQQVFTVMLRDISHKKQAEKALEETNQKLSGWVGELERYNRDLKQISVMSDLLQACVTVEEAYQVITGSLKRLFPNTSGGVFMMNESRHLVEAVVIWENPESQRLFTAHECWALRRGKRHLVVDINTDLLCQHLTSASSFLPVEYACIPMMAQGEAIGILHLSSHRKGQLVQTHKALAETVAEHIALALGNLKLREKLQTQNIRDPLTGLFNRRYLEESLAREIYYAERKQKCLGIVMLDVDHFKKFNDNYGHEAGDLLLQELGNFLQSSIRKSDIACRYGGEEFLLMLPETNLETTQQRAEILREGVKTINLYYHRQPLERISISVGVAIFPEHGLTREAVVRAADTALYRAKNEGRDRVMIADETKQSE</sequence>
<dbReference type="SUPFAM" id="SSF55073">
    <property type="entry name" value="Nucleotide cyclase"/>
    <property type="match status" value="1"/>
</dbReference>
<dbReference type="InterPro" id="IPR000160">
    <property type="entry name" value="GGDEF_dom"/>
</dbReference>
<evidence type="ECO:0000259" key="4">
    <source>
        <dbReference type="PROSITE" id="PS50887"/>
    </source>
</evidence>
<dbReference type="GO" id="GO:1902201">
    <property type="term" value="P:negative regulation of bacterial-type flagellum-dependent cell motility"/>
    <property type="evidence" value="ECO:0007669"/>
    <property type="project" value="TreeGrafter"/>
</dbReference>
<dbReference type="InterPro" id="IPR007891">
    <property type="entry name" value="CHASE3"/>
</dbReference>
<dbReference type="RefSeq" id="WP_023066060.1">
    <property type="nucleotide sequence ID" value="NZ_AUZM01000018.1"/>
</dbReference>
<gene>
    <name evidence="5" type="ORF">M595_2309</name>
</gene>
<dbReference type="SMART" id="SM00065">
    <property type="entry name" value="GAF"/>
    <property type="match status" value="1"/>
</dbReference>
<name>U7QIF0_9CYAN</name>
<dbReference type="SMART" id="SM00267">
    <property type="entry name" value="GGDEF"/>
    <property type="match status" value="1"/>
</dbReference>
<dbReference type="InterPro" id="IPR029016">
    <property type="entry name" value="GAF-like_dom_sf"/>
</dbReference>
<keyword evidence="2" id="KW-0472">Membrane</keyword>
<proteinExistence type="predicted"/>
<dbReference type="PANTHER" id="PTHR45138">
    <property type="entry name" value="REGULATORY COMPONENTS OF SENSORY TRANSDUCTION SYSTEM"/>
    <property type="match status" value="1"/>
</dbReference>
<protein>
    <submittedName>
        <fullName evidence="5">Diguanylate cyclase domain protein</fullName>
    </submittedName>
</protein>
<dbReference type="Gene3D" id="3.30.450.20">
    <property type="entry name" value="PAS domain"/>
    <property type="match status" value="1"/>
</dbReference>
<dbReference type="NCBIfam" id="TIGR00229">
    <property type="entry name" value="sensory_box"/>
    <property type="match status" value="1"/>
</dbReference>
<dbReference type="EMBL" id="AUZM01000018">
    <property type="protein sequence ID" value="ERT07744.1"/>
    <property type="molecule type" value="Genomic_DNA"/>
</dbReference>
<keyword evidence="6" id="KW-1185">Reference proteome</keyword>
<evidence type="ECO:0000313" key="6">
    <source>
        <dbReference type="Proteomes" id="UP000017127"/>
    </source>
</evidence>
<dbReference type="Pfam" id="PF05227">
    <property type="entry name" value="CHASE3"/>
    <property type="match status" value="1"/>
</dbReference>
<dbReference type="PROSITE" id="PS50112">
    <property type="entry name" value="PAS"/>
    <property type="match status" value="1"/>
</dbReference>
<dbReference type="AlphaFoldDB" id="U7QIF0"/>
<feature type="coiled-coil region" evidence="1">
    <location>
        <begin position="341"/>
        <end position="368"/>
    </location>
</feature>
<dbReference type="SUPFAM" id="SSF55785">
    <property type="entry name" value="PYP-like sensor domain (PAS domain)"/>
    <property type="match status" value="1"/>
</dbReference>
<dbReference type="InterPro" id="IPR035965">
    <property type="entry name" value="PAS-like_dom_sf"/>
</dbReference>
<evidence type="ECO:0000313" key="5">
    <source>
        <dbReference type="EMBL" id="ERT07744.1"/>
    </source>
</evidence>
<accession>U7QIF0</accession>
<keyword evidence="1" id="KW-0175">Coiled coil</keyword>
<dbReference type="SUPFAM" id="SSF55781">
    <property type="entry name" value="GAF domain-like"/>
    <property type="match status" value="1"/>
</dbReference>
<dbReference type="GO" id="GO:0043709">
    <property type="term" value="P:cell adhesion involved in single-species biofilm formation"/>
    <property type="evidence" value="ECO:0007669"/>
    <property type="project" value="TreeGrafter"/>
</dbReference>